<name>A0AA38UB32_9AGAR</name>
<comment type="caution">
    <text evidence="1">The sequence shown here is derived from an EMBL/GenBank/DDBJ whole genome shotgun (WGS) entry which is preliminary data.</text>
</comment>
<gene>
    <name evidence="1" type="ORF">F5878DRAFT_548264</name>
</gene>
<evidence type="ECO:0000313" key="2">
    <source>
        <dbReference type="Proteomes" id="UP001163846"/>
    </source>
</evidence>
<proteinExistence type="predicted"/>
<dbReference type="EMBL" id="MU806978">
    <property type="protein sequence ID" value="KAJ3832382.1"/>
    <property type="molecule type" value="Genomic_DNA"/>
</dbReference>
<dbReference type="AlphaFoldDB" id="A0AA38UB32"/>
<sequence length="85" mass="9472">NVLSAMNVQHNCVDCKCPVTHNATQRLEREIVKEKSLAVQHCEPHSDLILNTSQMQSAAYLMKLRPPVIALDQTHSRCCLCRGGS</sequence>
<accession>A0AA38UB32</accession>
<reference evidence="1" key="1">
    <citation type="submission" date="2022-08" db="EMBL/GenBank/DDBJ databases">
        <authorList>
            <consortium name="DOE Joint Genome Institute"/>
            <person name="Min B."/>
            <person name="Riley R."/>
            <person name="Sierra-Patev S."/>
            <person name="Naranjo-Ortiz M."/>
            <person name="Looney B."/>
            <person name="Konkel Z."/>
            <person name="Slot J.C."/>
            <person name="Sakamoto Y."/>
            <person name="Steenwyk J.L."/>
            <person name="Rokas A."/>
            <person name="Carro J."/>
            <person name="Camarero S."/>
            <person name="Ferreira P."/>
            <person name="Molpeceres G."/>
            <person name="Ruiz-Duenas F.J."/>
            <person name="Serrano A."/>
            <person name="Henrissat B."/>
            <person name="Drula E."/>
            <person name="Hughes K.W."/>
            <person name="Mata J.L."/>
            <person name="Ishikawa N.K."/>
            <person name="Vargas-Isla R."/>
            <person name="Ushijima S."/>
            <person name="Smith C.A."/>
            <person name="Ahrendt S."/>
            <person name="Andreopoulos W."/>
            <person name="He G."/>
            <person name="Labutti K."/>
            <person name="Lipzen A."/>
            <person name="Ng V."/>
            <person name="Sandor L."/>
            <person name="Barry K."/>
            <person name="Martinez A.T."/>
            <person name="Xiao Y."/>
            <person name="Gibbons J.G."/>
            <person name="Terashima K."/>
            <person name="Hibbett D.S."/>
            <person name="Grigoriev I.V."/>
        </authorList>
    </citation>
    <scope>NUCLEOTIDE SEQUENCE</scope>
    <source>
        <strain evidence="1">TFB9207</strain>
    </source>
</reference>
<organism evidence="1 2">
    <name type="scientific">Lentinula raphanica</name>
    <dbReference type="NCBI Taxonomy" id="153919"/>
    <lineage>
        <taxon>Eukaryota</taxon>
        <taxon>Fungi</taxon>
        <taxon>Dikarya</taxon>
        <taxon>Basidiomycota</taxon>
        <taxon>Agaricomycotina</taxon>
        <taxon>Agaricomycetes</taxon>
        <taxon>Agaricomycetidae</taxon>
        <taxon>Agaricales</taxon>
        <taxon>Marasmiineae</taxon>
        <taxon>Omphalotaceae</taxon>
        <taxon>Lentinula</taxon>
    </lineage>
</organism>
<dbReference type="Proteomes" id="UP001163846">
    <property type="component" value="Unassembled WGS sequence"/>
</dbReference>
<evidence type="ECO:0000313" key="1">
    <source>
        <dbReference type="EMBL" id="KAJ3832382.1"/>
    </source>
</evidence>
<feature type="non-terminal residue" evidence="1">
    <location>
        <position position="1"/>
    </location>
</feature>
<keyword evidence="2" id="KW-1185">Reference proteome</keyword>
<protein>
    <submittedName>
        <fullName evidence="1">Uncharacterized protein</fullName>
    </submittedName>
</protein>